<name>A0ABR4B4M9_9LECA</name>
<dbReference type="Proteomes" id="UP001590951">
    <property type="component" value="Unassembled WGS sequence"/>
</dbReference>
<keyword evidence="3" id="KW-1185">Reference proteome</keyword>
<gene>
    <name evidence="2" type="ORF">ABVK25_007035</name>
</gene>
<sequence>MTELSEDVDPTSSMQIPGPSEEHIKQFDPIARSRRREKQLPSSRYRFRPPRYYRGPLHPHQPPPL</sequence>
<reference evidence="2 3" key="1">
    <citation type="submission" date="2024-09" db="EMBL/GenBank/DDBJ databases">
        <title>Rethinking Asexuality: The Enigmatic Case of Functional Sexual Genes in Lepraria (Stereocaulaceae).</title>
        <authorList>
            <person name="Doellman M."/>
            <person name="Sun Y."/>
            <person name="Barcenas-Pena A."/>
            <person name="Lumbsch H.T."/>
            <person name="Grewe F."/>
        </authorList>
    </citation>
    <scope>NUCLEOTIDE SEQUENCE [LARGE SCALE GENOMIC DNA]</scope>
    <source>
        <strain evidence="2 3">Grewe 0041</strain>
    </source>
</reference>
<feature type="region of interest" description="Disordered" evidence="1">
    <location>
        <begin position="1"/>
        <end position="65"/>
    </location>
</feature>
<proteinExistence type="predicted"/>
<evidence type="ECO:0000313" key="3">
    <source>
        <dbReference type="Proteomes" id="UP001590951"/>
    </source>
</evidence>
<evidence type="ECO:0000313" key="2">
    <source>
        <dbReference type="EMBL" id="KAL2052794.1"/>
    </source>
</evidence>
<protein>
    <submittedName>
        <fullName evidence="2">Uncharacterized protein</fullName>
    </submittedName>
</protein>
<evidence type="ECO:0000256" key="1">
    <source>
        <dbReference type="SAM" id="MobiDB-lite"/>
    </source>
</evidence>
<organism evidence="2 3">
    <name type="scientific">Lepraria finkii</name>
    <dbReference type="NCBI Taxonomy" id="1340010"/>
    <lineage>
        <taxon>Eukaryota</taxon>
        <taxon>Fungi</taxon>
        <taxon>Dikarya</taxon>
        <taxon>Ascomycota</taxon>
        <taxon>Pezizomycotina</taxon>
        <taxon>Lecanoromycetes</taxon>
        <taxon>OSLEUM clade</taxon>
        <taxon>Lecanoromycetidae</taxon>
        <taxon>Lecanorales</taxon>
        <taxon>Lecanorineae</taxon>
        <taxon>Stereocaulaceae</taxon>
        <taxon>Lepraria</taxon>
    </lineage>
</organism>
<comment type="caution">
    <text evidence="2">The sequence shown here is derived from an EMBL/GenBank/DDBJ whole genome shotgun (WGS) entry which is preliminary data.</text>
</comment>
<accession>A0ABR4B4M9</accession>
<dbReference type="EMBL" id="JBHFEH010000025">
    <property type="protein sequence ID" value="KAL2052794.1"/>
    <property type="molecule type" value="Genomic_DNA"/>
</dbReference>